<dbReference type="GO" id="GO:0008360">
    <property type="term" value="P:regulation of cell shape"/>
    <property type="evidence" value="ECO:0007669"/>
    <property type="project" value="UniProtKB-KW"/>
</dbReference>
<proteinExistence type="inferred from homology"/>
<keyword evidence="2 8" id="KW-0808">Transferase</keyword>
<comment type="caution">
    <text evidence="8">The sequence shown here is derived from an EMBL/GenBank/DDBJ whole genome shotgun (WGS) entry which is preliminary data.</text>
</comment>
<evidence type="ECO:0000313" key="8">
    <source>
        <dbReference type="EMBL" id="MDG4526181.1"/>
    </source>
</evidence>
<evidence type="ECO:0000256" key="4">
    <source>
        <dbReference type="ARBA" id="ARBA00022984"/>
    </source>
</evidence>
<keyword evidence="3" id="KW-0133">Cell shape</keyword>
<comment type="similarity">
    <text evidence="1">Belongs to the FemABX family.</text>
</comment>
<evidence type="ECO:0000256" key="2">
    <source>
        <dbReference type="ARBA" id="ARBA00022679"/>
    </source>
</evidence>
<evidence type="ECO:0000256" key="1">
    <source>
        <dbReference type="ARBA" id="ARBA00009943"/>
    </source>
</evidence>
<protein>
    <submittedName>
        <fullName evidence="8">GNAT family N-acetyltransferase</fullName>
        <ecNumber evidence="8">2.3.1.-</ecNumber>
    </submittedName>
</protein>
<dbReference type="InterPro" id="IPR003447">
    <property type="entry name" value="FEMABX"/>
</dbReference>
<dbReference type="Gene3D" id="3.40.630.30">
    <property type="match status" value="1"/>
</dbReference>
<evidence type="ECO:0000256" key="5">
    <source>
        <dbReference type="ARBA" id="ARBA00023315"/>
    </source>
</evidence>
<dbReference type="Proteomes" id="UP001152875">
    <property type="component" value="Unassembled WGS sequence"/>
</dbReference>
<dbReference type="EMBL" id="JANFMP010000003">
    <property type="protein sequence ID" value="MDG4526181.1"/>
    <property type="molecule type" value="Genomic_DNA"/>
</dbReference>
<reference evidence="8" key="1">
    <citation type="submission" date="2022-07" db="EMBL/GenBank/DDBJ databases">
        <title>Whole Genome Sequencing of Streptococcus suis.</title>
        <authorList>
            <person name="Dai X."/>
            <person name="Huang J."/>
            <person name="Wang L."/>
        </authorList>
    </citation>
    <scope>NUCLEOTIDE SEQUENCE</scope>
    <source>
        <strain evidence="8">XNB2</strain>
    </source>
</reference>
<name>A0A9X4RTL9_STRSU</name>
<dbReference type="PANTHER" id="PTHR36174">
    <property type="entry name" value="LIPID II:GLYCINE GLYCYLTRANSFERASE"/>
    <property type="match status" value="1"/>
</dbReference>
<dbReference type="GO" id="GO:0016755">
    <property type="term" value="F:aminoacyltransferase activity"/>
    <property type="evidence" value="ECO:0007669"/>
    <property type="project" value="InterPro"/>
</dbReference>
<evidence type="ECO:0000256" key="6">
    <source>
        <dbReference type="ARBA" id="ARBA00023316"/>
    </source>
</evidence>
<evidence type="ECO:0000259" key="7">
    <source>
        <dbReference type="Pfam" id="PF13480"/>
    </source>
</evidence>
<evidence type="ECO:0000313" key="9">
    <source>
        <dbReference type="Proteomes" id="UP001152875"/>
    </source>
</evidence>
<keyword evidence="6" id="KW-0961">Cell wall biogenesis/degradation</keyword>
<dbReference type="InterPro" id="IPR016181">
    <property type="entry name" value="Acyl_CoA_acyltransferase"/>
</dbReference>
<keyword evidence="4" id="KW-0573">Peptidoglycan synthesis</keyword>
<dbReference type="GO" id="GO:0071555">
    <property type="term" value="P:cell wall organization"/>
    <property type="evidence" value="ECO:0007669"/>
    <property type="project" value="UniProtKB-KW"/>
</dbReference>
<keyword evidence="5 8" id="KW-0012">Acyltransferase</keyword>
<dbReference type="GO" id="GO:0009252">
    <property type="term" value="P:peptidoglycan biosynthetic process"/>
    <property type="evidence" value="ECO:0007669"/>
    <property type="project" value="UniProtKB-KW"/>
</dbReference>
<dbReference type="PANTHER" id="PTHR36174:SF1">
    <property type="entry name" value="LIPID II:GLYCINE GLYCYLTRANSFERASE"/>
    <property type="match status" value="1"/>
</dbReference>
<gene>
    <name evidence="8" type="ORF">NOL13_01945</name>
</gene>
<sequence length="351" mass="41484">MIKKITLAESELWNQIISTFDDVDIYYTAEHAQLYKIHGDGEPILIYYYDDFIRAINVVMLRDIAHSGLFNGLPENTYFDIATPYGYGGMLIQGNNSEHSMFKLKQEYLEFCRNNSIISEFVRFHPILENYKKSATLYNITEIGPNITIKLESKEAIQVSYENSNRRNINKAKKNKLDVYLSNDPALVNTFMGIYKETMDRDDATEYYYFEKEYYDYLFDALKQNVLFAYVKKDDSIIAMSIFYLYNSKIHYHLSASKTDYASLYPTNLLIDFMAHWGSEHGFTEMMLGGGLGGREDNLFRFKRKFNKNFDRKFYIGQRIFDKEMYEKLVKLRGEELKDLETNYFPKYRKP</sequence>
<dbReference type="InterPro" id="IPR050644">
    <property type="entry name" value="PG_Glycine_Bridge_Synth"/>
</dbReference>
<dbReference type="SUPFAM" id="SSF55729">
    <property type="entry name" value="Acyl-CoA N-acyltransferases (Nat)"/>
    <property type="match status" value="1"/>
</dbReference>
<dbReference type="InterPro" id="IPR038740">
    <property type="entry name" value="BioF2-like_GNAT_dom"/>
</dbReference>
<dbReference type="Pfam" id="PF13480">
    <property type="entry name" value="Acetyltransf_6"/>
    <property type="match status" value="1"/>
</dbReference>
<evidence type="ECO:0000256" key="3">
    <source>
        <dbReference type="ARBA" id="ARBA00022960"/>
    </source>
</evidence>
<dbReference type="EC" id="2.3.1.-" evidence="8"/>
<dbReference type="PROSITE" id="PS51191">
    <property type="entry name" value="FEMABX"/>
    <property type="match status" value="1"/>
</dbReference>
<dbReference type="RefSeq" id="WP_029187897.1">
    <property type="nucleotide sequence ID" value="NZ_CP082204.1"/>
</dbReference>
<feature type="domain" description="BioF2-like acetyltransferase" evidence="7">
    <location>
        <begin position="165"/>
        <end position="291"/>
    </location>
</feature>
<organism evidence="8 9">
    <name type="scientific">Streptococcus suis</name>
    <dbReference type="NCBI Taxonomy" id="1307"/>
    <lineage>
        <taxon>Bacteria</taxon>
        <taxon>Bacillati</taxon>
        <taxon>Bacillota</taxon>
        <taxon>Bacilli</taxon>
        <taxon>Lactobacillales</taxon>
        <taxon>Streptococcaceae</taxon>
        <taxon>Streptococcus</taxon>
    </lineage>
</organism>
<accession>A0A9X4RTL9</accession>
<dbReference type="AlphaFoldDB" id="A0A9X4RTL9"/>